<evidence type="ECO:0000313" key="2">
    <source>
        <dbReference type="EMBL" id="GAA0597699.1"/>
    </source>
</evidence>
<dbReference type="Pfam" id="PF13302">
    <property type="entry name" value="Acetyltransf_3"/>
    <property type="match status" value="1"/>
</dbReference>
<evidence type="ECO:0000313" key="3">
    <source>
        <dbReference type="Proteomes" id="UP001501588"/>
    </source>
</evidence>
<name>A0ABN1FTZ6_9PROT</name>
<dbReference type="InterPro" id="IPR051531">
    <property type="entry name" value="N-acetyltransferase"/>
</dbReference>
<evidence type="ECO:0000259" key="1">
    <source>
        <dbReference type="Pfam" id="PF13302"/>
    </source>
</evidence>
<protein>
    <recommendedName>
        <fullName evidence="1">N-acetyltransferase domain-containing protein</fullName>
    </recommendedName>
</protein>
<comment type="caution">
    <text evidence="2">The sequence shown here is derived from an EMBL/GenBank/DDBJ whole genome shotgun (WGS) entry which is preliminary data.</text>
</comment>
<proteinExistence type="predicted"/>
<keyword evidence="3" id="KW-1185">Reference proteome</keyword>
<accession>A0ABN1FTZ6</accession>
<reference evidence="2 3" key="1">
    <citation type="journal article" date="2019" name="Int. J. Syst. Evol. Microbiol.">
        <title>The Global Catalogue of Microorganisms (GCM) 10K type strain sequencing project: providing services to taxonomists for standard genome sequencing and annotation.</title>
        <authorList>
            <consortium name="The Broad Institute Genomics Platform"/>
            <consortium name="The Broad Institute Genome Sequencing Center for Infectious Disease"/>
            <person name="Wu L."/>
            <person name="Ma J."/>
        </authorList>
    </citation>
    <scope>NUCLEOTIDE SEQUENCE [LARGE SCALE GENOMIC DNA]</scope>
    <source>
        <strain evidence="2 3">JCM 9933</strain>
    </source>
</reference>
<dbReference type="Proteomes" id="UP001501588">
    <property type="component" value="Unassembled WGS sequence"/>
</dbReference>
<gene>
    <name evidence="2" type="ORF">GCM10009416_39940</name>
</gene>
<dbReference type="SUPFAM" id="SSF55729">
    <property type="entry name" value="Acyl-CoA N-acyltransferases (Nat)"/>
    <property type="match status" value="1"/>
</dbReference>
<sequence>MRPVLIDLPRFLLRDFQEADRSAFISYQHDPRYLHLYDFEPDDARRAENLFDLFLAWQGDEPRSNFQFGIFDRRNALLCGCAGLRKSTDNVAALGIELAPSEWGRFRLALDAAAALLEYGFGTLGLDTIIGDTSSGNNRVEKLARWFGARIVARRAGPEWMQARGWQEVEWALGREDWEKSGRRSRPFW</sequence>
<dbReference type="PANTHER" id="PTHR43792">
    <property type="entry name" value="GNAT FAMILY, PUTATIVE (AFU_ORTHOLOGUE AFUA_3G00765)-RELATED-RELATED"/>
    <property type="match status" value="1"/>
</dbReference>
<dbReference type="InterPro" id="IPR000182">
    <property type="entry name" value="GNAT_dom"/>
</dbReference>
<dbReference type="InterPro" id="IPR016181">
    <property type="entry name" value="Acyl_CoA_acyltransferase"/>
</dbReference>
<dbReference type="RefSeq" id="WP_343897165.1">
    <property type="nucleotide sequence ID" value="NZ_BAAAFZ010000064.1"/>
</dbReference>
<feature type="domain" description="N-acetyltransferase" evidence="1">
    <location>
        <begin position="10"/>
        <end position="149"/>
    </location>
</feature>
<dbReference type="EMBL" id="BAAAFZ010000064">
    <property type="protein sequence ID" value="GAA0597699.1"/>
    <property type="molecule type" value="Genomic_DNA"/>
</dbReference>
<organism evidence="2 3">
    <name type="scientific">Craurococcus roseus</name>
    <dbReference type="NCBI Taxonomy" id="77585"/>
    <lineage>
        <taxon>Bacteria</taxon>
        <taxon>Pseudomonadati</taxon>
        <taxon>Pseudomonadota</taxon>
        <taxon>Alphaproteobacteria</taxon>
        <taxon>Acetobacterales</taxon>
        <taxon>Acetobacteraceae</taxon>
        <taxon>Craurococcus</taxon>
    </lineage>
</organism>
<dbReference type="Gene3D" id="3.40.630.30">
    <property type="match status" value="1"/>
</dbReference>
<dbReference type="PANTHER" id="PTHR43792:SF1">
    <property type="entry name" value="N-ACETYLTRANSFERASE DOMAIN-CONTAINING PROTEIN"/>
    <property type="match status" value="1"/>
</dbReference>